<evidence type="ECO:0000313" key="3">
    <source>
        <dbReference type="Proteomes" id="UP000252355"/>
    </source>
</evidence>
<reference evidence="2 3" key="1">
    <citation type="submission" date="2018-05" db="EMBL/GenBank/DDBJ databases">
        <title>A metagenomic window into the 2 km-deep terrestrial subsurface aquifer revealed taxonomically and functionally diverse microbial community comprising novel uncultured bacterial lineages.</title>
        <authorList>
            <person name="Kadnikov V.V."/>
            <person name="Mardanov A.V."/>
            <person name="Beletsky A.V."/>
            <person name="Banks D."/>
            <person name="Pimenov N.V."/>
            <person name="Frank Y.A."/>
            <person name="Karnachuk O.V."/>
            <person name="Ravin N.V."/>
        </authorList>
    </citation>
    <scope>NUCLEOTIDE SEQUENCE [LARGE SCALE GENOMIC DNA]</scope>
    <source>
        <strain evidence="2">BY5</strain>
    </source>
</reference>
<dbReference type="AlphaFoldDB" id="A0A367Z5Y0"/>
<protein>
    <submittedName>
        <fullName evidence="2">Uncharacterized protein</fullName>
    </submittedName>
</protein>
<feature type="region of interest" description="Disordered" evidence="1">
    <location>
        <begin position="48"/>
        <end position="70"/>
    </location>
</feature>
<feature type="region of interest" description="Disordered" evidence="1">
    <location>
        <begin position="420"/>
        <end position="441"/>
    </location>
</feature>
<evidence type="ECO:0000256" key="1">
    <source>
        <dbReference type="SAM" id="MobiDB-lite"/>
    </source>
</evidence>
<dbReference type="Proteomes" id="UP000252355">
    <property type="component" value="Unassembled WGS sequence"/>
</dbReference>
<gene>
    <name evidence="2" type="ORF">OZSIB_2568</name>
</gene>
<sequence length="599" mass="62540">MDLVGRADQQIPFQGDQRAEGIGSPVDDAAFDLLRDLEIAPVDDQNEGLVHPDAARQGDPITAAGDGGAAPDVEYASALRNPPAREARRPVGGNGRAQQEVAQAFAFFGGGGGVADIKEMRDAAQQIGRGEAERQQAAREIAVVGIGRGIGSAGLPEQDADVLIGVQAPDAGRRNPHLFRIGHEVGVGDGPQRDAAFVEIGERGADGRVLHEIEQRIEGIPGGGRVDRRVDIAVQRHDPAVAGVARFGVGSGGLLEQLLELHADMGDGRSRVVIGGGQPLKNEFPAVVGGFQEVQLQEGGQHRTDHQRARRSVAVAIRIQPRTGAIPAIAGGPAGGGVGHQAAPEVPAGGALVLVGAQARIGREEPLEQPADHERSHGRRRRQIEMGGIFDLFRAHHLLARQHVRRQAEQEVAAGVALEPRGQAQQDGAGPPAGAGIETGAEEDPAPVAQVGPVVGGGTGVGIGTVEDLQGIGERARDREGVRVGEIDLPVELDAQCIVGIRPGSVRHEQRESAEGARHHRDHPELATHLGFAAQPPVLHGAGDDDLAELLDGISPGLELGGVGVGRDLLDLLEGDIHRQAARTARGQHGMVDQMRKLG</sequence>
<name>A0A367Z5Y0_9BACT</name>
<organism evidence="2 3">
    <name type="scientific">Candidatus Ozemobacter sibiricus</name>
    <dbReference type="NCBI Taxonomy" id="2268124"/>
    <lineage>
        <taxon>Bacteria</taxon>
        <taxon>Candidatus Ozemobacteria</taxon>
        <taxon>Candidatus Ozemobacterales</taxon>
        <taxon>Candidatus Ozemobacteraceae</taxon>
        <taxon>Candidatus Ozemobacter</taxon>
    </lineage>
</organism>
<accession>A0A367Z5Y0</accession>
<feature type="region of interest" description="Disordered" evidence="1">
    <location>
        <begin position="1"/>
        <end position="23"/>
    </location>
</feature>
<dbReference type="EMBL" id="QOQW01000050">
    <property type="protein sequence ID" value="RCK73550.1"/>
    <property type="molecule type" value="Genomic_DNA"/>
</dbReference>
<evidence type="ECO:0000313" key="2">
    <source>
        <dbReference type="EMBL" id="RCK73550.1"/>
    </source>
</evidence>
<comment type="caution">
    <text evidence="2">The sequence shown here is derived from an EMBL/GenBank/DDBJ whole genome shotgun (WGS) entry which is preliminary data.</text>
</comment>
<feature type="compositionally biased region" description="Low complexity" evidence="1">
    <location>
        <begin position="420"/>
        <end position="439"/>
    </location>
</feature>
<proteinExistence type="predicted"/>